<reference evidence="1" key="1">
    <citation type="submission" date="2024-09" db="EMBL/GenBank/DDBJ databases">
        <title>Black Yeasts Isolated from many extreme environments.</title>
        <authorList>
            <person name="Coleine C."/>
            <person name="Stajich J.E."/>
            <person name="Selbmann L."/>
        </authorList>
    </citation>
    <scope>NUCLEOTIDE SEQUENCE</scope>
    <source>
        <strain evidence="1">CCFEE 5737</strain>
    </source>
</reference>
<gene>
    <name evidence="1" type="ORF">LTS18_006796</name>
</gene>
<evidence type="ECO:0000313" key="1">
    <source>
        <dbReference type="EMBL" id="KAK3061202.1"/>
    </source>
</evidence>
<keyword evidence="2" id="KW-1185">Reference proteome</keyword>
<sequence>MTFTKGSACKKKASQLDFAKGTEFLIAGLETFGTKIVIEKAYPSEMHPEQYRSWVVSTLKTGRRYRSLASESVALEKTKAWEAVRAWMHLRKAYLHLEELELSIERENREGIQTQTIEQELQAKSIYALRVVKRELQTTKDKKELSREAELRLRIVDVLCRQALVALYSFRRIDKVGLHVVWKQAGSPAEELVSDERPEEFDQETWQANRRAVKEALYEMENIFKIKRPF</sequence>
<dbReference type="EMBL" id="JAWDJW010008000">
    <property type="protein sequence ID" value="KAK3061202.1"/>
    <property type="molecule type" value="Genomic_DNA"/>
</dbReference>
<proteinExistence type="predicted"/>
<evidence type="ECO:0000313" key="2">
    <source>
        <dbReference type="Proteomes" id="UP001186974"/>
    </source>
</evidence>
<dbReference type="Proteomes" id="UP001186974">
    <property type="component" value="Unassembled WGS sequence"/>
</dbReference>
<protein>
    <submittedName>
        <fullName evidence="1">Uncharacterized protein</fullName>
    </submittedName>
</protein>
<name>A0ACC3D393_9PEZI</name>
<organism evidence="1 2">
    <name type="scientific">Coniosporium uncinatum</name>
    <dbReference type="NCBI Taxonomy" id="93489"/>
    <lineage>
        <taxon>Eukaryota</taxon>
        <taxon>Fungi</taxon>
        <taxon>Dikarya</taxon>
        <taxon>Ascomycota</taxon>
        <taxon>Pezizomycotina</taxon>
        <taxon>Dothideomycetes</taxon>
        <taxon>Dothideomycetes incertae sedis</taxon>
        <taxon>Coniosporium</taxon>
    </lineage>
</organism>
<comment type="caution">
    <text evidence="1">The sequence shown here is derived from an EMBL/GenBank/DDBJ whole genome shotgun (WGS) entry which is preliminary data.</text>
</comment>
<accession>A0ACC3D393</accession>